<dbReference type="InterPro" id="IPR038094">
    <property type="entry name" value="Desulfoferrodoxin_N_sf"/>
</dbReference>
<proteinExistence type="predicted"/>
<dbReference type="AlphaFoldDB" id="A0A0P8DV36"/>
<feature type="compositionally biased region" description="Low complexity" evidence="5">
    <location>
        <begin position="7"/>
        <end position="19"/>
    </location>
</feature>
<keyword evidence="4" id="KW-0408">Iron</keyword>
<protein>
    <recommendedName>
        <fullName evidence="6">Desulfoferrodoxin N-terminal domain-containing protein</fullName>
    </recommendedName>
</protein>
<name>A0A0P8DV36_9EURY</name>
<evidence type="ECO:0000256" key="3">
    <source>
        <dbReference type="ARBA" id="ARBA00022982"/>
    </source>
</evidence>
<evidence type="ECO:0000313" key="8">
    <source>
        <dbReference type="Proteomes" id="UP000050360"/>
    </source>
</evidence>
<reference evidence="7 8" key="1">
    <citation type="submission" date="2015-09" db="EMBL/GenBank/DDBJ databases">
        <title>A metagenomics-based metabolic model of nitrate-dependent anaerobic oxidation of methane by Methanoperedens-like archaea.</title>
        <authorList>
            <person name="Arshad A."/>
            <person name="Speth D.R."/>
            <person name="De Graaf R.M."/>
            <person name="Op Den Camp H.J."/>
            <person name="Jetten M.S."/>
            <person name="Welte C.U."/>
        </authorList>
    </citation>
    <scope>NUCLEOTIDE SEQUENCE [LARGE SCALE GENOMIC DNA]</scope>
</reference>
<feature type="domain" description="Desulfoferrodoxin N-terminal" evidence="6">
    <location>
        <begin position="60"/>
        <end position="94"/>
    </location>
</feature>
<evidence type="ECO:0000313" key="7">
    <source>
        <dbReference type="EMBL" id="KPQ41334.1"/>
    </source>
</evidence>
<evidence type="ECO:0000256" key="1">
    <source>
        <dbReference type="ARBA" id="ARBA00022448"/>
    </source>
</evidence>
<feature type="region of interest" description="Disordered" evidence="5">
    <location>
        <begin position="1"/>
        <end position="57"/>
    </location>
</feature>
<feature type="compositionally biased region" description="Basic residues" evidence="5">
    <location>
        <begin position="47"/>
        <end position="57"/>
    </location>
</feature>
<keyword evidence="3" id="KW-0249">Electron transport</keyword>
<accession>A0A0P8DV36</accession>
<evidence type="ECO:0000256" key="2">
    <source>
        <dbReference type="ARBA" id="ARBA00022723"/>
    </source>
</evidence>
<evidence type="ECO:0000256" key="4">
    <source>
        <dbReference type="ARBA" id="ARBA00023004"/>
    </source>
</evidence>
<keyword evidence="1" id="KW-0813">Transport</keyword>
<evidence type="ECO:0000259" key="6">
    <source>
        <dbReference type="Pfam" id="PF06397"/>
    </source>
</evidence>
<gene>
    <name evidence="7" type="ORF">MPEBLZ_04115</name>
</gene>
<keyword evidence="2" id="KW-0479">Metal-binding</keyword>
<dbReference type="InterPro" id="IPR004462">
    <property type="entry name" value="Desulfoferrodoxin_N"/>
</dbReference>
<organism evidence="7 8">
    <name type="scientific">Candidatus Methanoperedens nitratireducens</name>
    <dbReference type="NCBI Taxonomy" id="1392998"/>
    <lineage>
        <taxon>Archaea</taxon>
        <taxon>Methanobacteriati</taxon>
        <taxon>Methanobacteriota</taxon>
        <taxon>Stenosarchaea group</taxon>
        <taxon>Methanomicrobia</taxon>
        <taxon>Methanosarcinales</taxon>
        <taxon>ANME-2 cluster</taxon>
        <taxon>Candidatus Methanoperedentaceae</taxon>
        <taxon>Candidatus Methanoperedens</taxon>
    </lineage>
</organism>
<dbReference type="EMBL" id="LKCM01000372">
    <property type="protein sequence ID" value="KPQ41334.1"/>
    <property type="molecule type" value="Genomic_DNA"/>
</dbReference>
<dbReference type="Proteomes" id="UP000050360">
    <property type="component" value="Unassembled WGS sequence"/>
</dbReference>
<evidence type="ECO:0000256" key="5">
    <source>
        <dbReference type="SAM" id="MobiDB-lite"/>
    </source>
</evidence>
<comment type="caution">
    <text evidence="7">The sequence shown here is derived from an EMBL/GenBank/DDBJ whole genome shotgun (WGS) entry which is preliminary data.</text>
</comment>
<dbReference type="Pfam" id="PF06397">
    <property type="entry name" value="Desulfoferrod_N"/>
    <property type="match status" value="1"/>
</dbReference>
<sequence>MAKETASKPTTSPASSWWSERGKITARKSETEAAKTTARKSETGTAKPKRKVRTKKATKAESGQTYYCEVCGCEMVCASDSAGEVICCEEPMCLVVV</sequence>
<feature type="compositionally biased region" description="Basic and acidic residues" evidence="5">
    <location>
        <begin position="20"/>
        <end position="33"/>
    </location>
</feature>
<dbReference type="Gene3D" id="2.20.28.100">
    <property type="entry name" value="Desulphoferrodoxin, N-terminal domain"/>
    <property type="match status" value="1"/>
</dbReference>